<evidence type="ECO:0000256" key="1">
    <source>
        <dbReference type="ARBA" id="ARBA00022723"/>
    </source>
</evidence>
<evidence type="ECO:0000256" key="4">
    <source>
        <dbReference type="PROSITE-ProRule" id="PRU00175"/>
    </source>
</evidence>
<evidence type="ECO:0000256" key="3">
    <source>
        <dbReference type="ARBA" id="ARBA00022833"/>
    </source>
</evidence>
<keyword evidence="1" id="KW-0479">Metal-binding</keyword>
<evidence type="ECO:0000313" key="7">
    <source>
        <dbReference type="EMBL" id="KAL3055686.1"/>
    </source>
</evidence>
<dbReference type="InterPro" id="IPR058030">
    <property type="entry name" value="TRIM8/14/16/25/29/45/65_CC"/>
</dbReference>
<evidence type="ECO:0000313" key="8">
    <source>
        <dbReference type="Proteomes" id="UP001619887"/>
    </source>
</evidence>
<dbReference type="Gene3D" id="3.30.40.10">
    <property type="entry name" value="Zinc/RING finger domain, C3HC4 (zinc finger)"/>
    <property type="match status" value="1"/>
</dbReference>
<dbReference type="InterPro" id="IPR017907">
    <property type="entry name" value="Znf_RING_CS"/>
</dbReference>
<evidence type="ECO:0000256" key="5">
    <source>
        <dbReference type="SAM" id="Coils"/>
    </source>
</evidence>
<dbReference type="InterPro" id="IPR001841">
    <property type="entry name" value="Znf_RING"/>
</dbReference>
<dbReference type="Pfam" id="PF25600">
    <property type="entry name" value="TRIM_CC"/>
    <property type="match status" value="1"/>
</dbReference>
<keyword evidence="8" id="KW-1185">Reference proteome</keyword>
<organism evidence="7 8">
    <name type="scientific">Pagothenia borchgrevinki</name>
    <name type="common">Bald rockcod</name>
    <name type="synonym">Trematomus borchgrevinki</name>
    <dbReference type="NCBI Taxonomy" id="8213"/>
    <lineage>
        <taxon>Eukaryota</taxon>
        <taxon>Metazoa</taxon>
        <taxon>Chordata</taxon>
        <taxon>Craniata</taxon>
        <taxon>Vertebrata</taxon>
        <taxon>Euteleostomi</taxon>
        <taxon>Actinopterygii</taxon>
        <taxon>Neopterygii</taxon>
        <taxon>Teleostei</taxon>
        <taxon>Neoteleostei</taxon>
        <taxon>Acanthomorphata</taxon>
        <taxon>Eupercaria</taxon>
        <taxon>Perciformes</taxon>
        <taxon>Notothenioidei</taxon>
        <taxon>Nototheniidae</taxon>
        <taxon>Pagothenia</taxon>
    </lineage>
</organism>
<reference evidence="7 8" key="2">
    <citation type="journal article" date="2024" name="G3 (Bethesda)">
        <title>The genome of the cryopelagic Antarctic bald notothen, Trematomus borchgrevinki.</title>
        <authorList>
            <person name="Rayamajhi N."/>
            <person name="Rivera-Colon A.G."/>
            <person name="Minhas B.F."/>
            <person name="Cheng C.C."/>
            <person name="Catchen J.M."/>
        </authorList>
    </citation>
    <scope>NUCLEOTIDE SEQUENCE [LARGE SCALE GENOMIC DNA]</scope>
    <source>
        <strain evidence="7">AGRC-2024</strain>
    </source>
</reference>
<dbReference type="Pfam" id="PF15227">
    <property type="entry name" value="zf-C3HC4_4"/>
    <property type="match status" value="1"/>
</dbReference>
<dbReference type="SUPFAM" id="SSF57850">
    <property type="entry name" value="RING/U-box"/>
    <property type="match status" value="1"/>
</dbReference>
<evidence type="ECO:0000259" key="6">
    <source>
        <dbReference type="PROSITE" id="PS50089"/>
    </source>
</evidence>
<dbReference type="Proteomes" id="UP001619887">
    <property type="component" value="Unassembled WGS sequence"/>
</dbReference>
<dbReference type="GO" id="GO:0008270">
    <property type="term" value="F:zinc ion binding"/>
    <property type="evidence" value="ECO:0007669"/>
    <property type="project" value="UniProtKB-KW"/>
</dbReference>
<evidence type="ECO:0000256" key="2">
    <source>
        <dbReference type="ARBA" id="ARBA00022771"/>
    </source>
</evidence>
<protein>
    <recommendedName>
        <fullName evidence="6">RING-type domain-containing protein</fullName>
    </recommendedName>
</protein>
<dbReference type="PROSITE" id="PS00518">
    <property type="entry name" value="ZF_RING_1"/>
    <property type="match status" value="1"/>
</dbReference>
<reference evidence="7 8" key="1">
    <citation type="journal article" date="2022" name="G3 (Bethesda)">
        <title>Evaluating Illumina-, Nanopore-, and PacBio-based genome assembly strategies with the bald notothen, Trematomus borchgrevinki.</title>
        <authorList>
            <person name="Rayamajhi N."/>
            <person name="Cheng C.C."/>
            <person name="Catchen J.M."/>
        </authorList>
    </citation>
    <scope>NUCLEOTIDE SEQUENCE [LARGE SCALE GENOMIC DNA]</scope>
    <source>
        <strain evidence="7">AGRC-2024</strain>
    </source>
</reference>
<accession>A0ABD2GNI8</accession>
<proteinExistence type="predicted"/>
<dbReference type="InterPro" id="IPR013083">
    <property type="entry name" value="Znf_RING/FYVE/PHD"/>
</dbReference>
<dbReference type="SMART" id="SM00184">
    <property type="entry name" value="RING"/>
    <property type="match status" value="1"/>
</dbReference>
<dbReference type="EMBL" id="JBIYXZ010002077">
    <property type="protein sequence ID" value="KAL3055686.1"/>
    <property type="molecule type" value="Genomic_DNA"/>
</dbReference>
<keyword evidence="5" id="KW-0175">Coiled coil</keyword>
<feature type="domain" description="RING-type" evidence="6">
    <location>
        <begin position="15"/>
        <end position="58"/>
    </location>
</feature>
<keyword evidence="3" id="KW-0862">Zinc</keyword>
<dbReference type="PANTHER" id="PTHR25465">
    <property type="entry name" value="B-BOX DOMAIN CONTAINING"/>
    <property type="match status" value="1"/>
</dbReference>
<comment type="caution">
    <text evidence="7">The sequence shown here is derived from an EMBL/GenBank/DDBJ whole genome shotgun (WGS) entry which is preliminary data.</text>
</comment>
<gene>
    <name evidence="7" type="ORF">OYC64_018376</name>
</gene>
<sequence length="306" mass="35017">MAQRRSQLDMDSISCSICLDVMKDPVTIPCGHSYCMGCIKNYWDGEEQNEKESCPQCRKAFTPRPALVKNTILSFLVEQLNRTELLILKRSQVQKELNVSLQKTQQRIQDREEEVKLLQEEEDAINCSAEKALEDSETIFSELIRLLEKRRSEVKQQIKTGQETEVTRVRDFQKNLEEEIFELKSRETELNEIPGHPDHTEFLQSYNLVTPLSESTNTSSIKTRPLRYFEDVTAAVTEVRDILQGALRSDISLTSSKVDVKPEPKTRAEVSGYSDIITLKANTANCLFSEGYGEETDIYTDLYSSP</sequence>
<dbReference type="InterPro" id="IPR051051">
    <property type="entry name" value="E3_ubiq-ligase_TRIM/RNF"/>
</dbReference>
<dbReference type="AlphaFoldDB" id="A0ABD2GNI8"/>
<feature type="coiled-coil region" evidence="5">
    <location>
        <begin position="94"/>
        <end position="193"/>
    </location>
</feature>
<keyword evidence="2 4" id="KW-0863">Zinc-finger</keyword>
<name>A0ABD2GNI8_PAGBO</name>
<dbReference type="PANTHER" id="PTHR25465:SF5">
    <property type="entry name" value="E3 UBIQUITIN_ISG15 LIGASE TRIM25-RELATED"/>
    <property type="match status" value="1"/>
</dbReference>
<dbReference type="PROSITE" id="PS50089">
    <property type="entry name" value="ZF_RING_2"/>
    <property type="match status" value="1"/>
</dbReference>